<sequence length="633" mass="68347">MVQGGKRKSMASKTTDDTGVRDVDGEGDRKKLNAGVKKQPAFKPQPVPLPSSSNTPPDEDANDVSIPPPPPSERKIARRRESPRALRQRDDSPSPPPDMTSLRPGHTGGRASSVGAKRQKTGTSRGRSVEPVRAAANTSDDPLDGVEETASMRDTNAAPTNVEGLNVPTSTRPASSAPRPSSPPRRTFPTHAASSSQQASKSAMGPPKGFVRKTRQSMSAQNRYEISKDSVVPVLQSETPVIRKNQELRGQQARRSSLDYRGGRASSSWGRGEITMPHKSVDSKLFYRHIPVSYPDPIKARMLLVWCADRAVEEALRPPSRRDKGKGKEKGGSAEGTTEEGDAMLRDIMDEFVREMNRGAVDTSVFGLPGQDTAMPGLKPHPRNVSNRKVEAETSAGIRKFKEEGSHWTSLIKITNAKQESTVHRLRHKKAIDPAPDMSKADDWMKDALRFAEAVIAQGAGDMSVVGEFADVEYKVDMLMQSSHVALQYILQSSRFLDGIFSSLAADLRMRDRAGPSILADLPAHPDEGPDLTRLLATTRAAAPISLTSTAASSSGSTTSQRKKNNDPMSLLRVLASTESKEADLSTVEKAMKIPPVPVQPSLSASVMGVGAATPRKGTMTPRRTATTPGRGR</sequence>
<dbReference type="Pfam" id="PF08202">
    <property type="entry name" value="MIS13"/>
    <property type="match status" value="1"/>
</dbReference>
<protein>
    <recommendedName>
        <fullName evidence="4">Kinetochore protein Mis13/DSN1</fullName>
    </recommendedName>
</protein>
<dbReference type="GO" id="GO:0051301">
    <property type="term" value="P:cell division"/>
    <property type="evidence" value="ECO:0007669"/>
    <property type="project" value="InterPro"/>
</dbReference>
<proteinExistence type="predicted"/>
<feature type="compositionally biased region" description="Basic and acidic residues" evidence="1">
    <location>
        <begin position="317"/>
        <end position="332"/>
    </location>
</feature>
<evidence type="ECO:0008006" key="4">
    <source>
        <dbReference type="Google" id="ProtNLM"/>
    </source>
</evidence>
<feature type="compositionally biased region" description="Basic and acidic residues" evidence="1">
    <location>
        <begin position="72"/>
        <end position="92"/>
    </location>
</feature>
<dbReference type="STRING" id="1296120.A0A1B9GNR3"/>
<feature type="region of interest" description="Disordered" evidence="1">
    <location>
        <begin position="247"/>
        <end position="268"/>
    </location>
</feature>
<feature type="region of interest" description="Disordered" evidence="1">
    <location>
        <begin position="1"/>
        <end position="220"/>
    </location>
</feature>
<organism evidence="2 3">
    <name type="scientific">Kwoniella heveanensis BCC8398</name>
    <dbReference type="NCBI Taxonomy" id="1296120"/>
    <lineage>
        <taxon>Eukaryota</taxon>
        <taxon>Fungi</taxon>
        <taxon>Dikarya</taxon>
        <taxon>Basidiomycota</taxon>
        <taxon>Agaricomycotina</taxon>
        <taxon>Tremellomycetes</taxon>
        <taxon>Tremellales</taxon>
        <taxon>Cryptococcaceae</taxon>
        <taxon>Kwoniella</taxon>
    </lineage>
</organism>
<feature type="compositionally biased region" description="Basic residues" evidence="1">
    <location>
        <begin position="1"/>
        <end position="10"/>
    </location>
</feature>
<dbReference type="GO" id="GO:0007059">
    <property type="term" value="P:chromosome segregation"/>
    <property type="evidence" value="ECO:0007669"/>
    <property type="project" value="InterPro"/>
</dbReference>
<feature type="region of interest" description="Disordered" evidence="1">
    <location>
        <begin position="547"/>
        <end position="569"/>
    </location>
</feature>
<feature type="region of interest" description="Disordered" evidence="1">
    <location>
        <begin position="597"/>
        <end position="633"/>
    </location>
</feature>
<reference evidence="2 3" key="1">
    <citation type="submission" date="2013-07" db="EMBL/GenBank/DDBJ databases">
        <title>The Genome Sequence of Cryptococcus heveanensis BCC8398.</title>
        <authorList>
            <consortium name="The Broad Institute Genome Sequencing Platform"/>
            <person name="Cuomo C."/>
            <person name="Litvintseva A."/>
            <person name="Chen Y."/>
            <person name="Heitman J."/>
            <person name="Sun S."/>
            <person name="Springer D."/>
            <person name="Dromer F."/>
            <person name="Young S.K."/>
            <person name="Zeng Q."/>
            <person name="Gargeya S."/>
            <person name="Fitzgerald M."/>
            <person name="Abouelleil A."/>
            <person name="Alvarado L."/>
            <person name="Berlin A.M."/>
            <person name="Chapman S.B."/>
            <person name="Dewar J."/>
            <person name="Goldberg J."/>
            <person name="Griggs A."/>
            <person name="Gujja S."/>
            <person name="Hansen M."/>
            <person name="Howarth C."/>
            <person name="Imamovic A."/>
            <person name="Larimer J."/>
            <person name="McCowan C."/>
            <person name="Murphy C."/>
            <person name="Pearson M."/>
            <person name="Priest M."/>
            <person name="Roberts A."/>
            <person name="Saif S."/>
            <person name="Shea T."/>
            <person name="Sykes S."/>
            <person name="Wortman J."/>
            <person name="Nusbaum C."/>
            <person name="Birren B."/>
        </authorList>
    </citation>
    <scope>NUCLEOTIDE SEQUENCE [LARGE SCALE GENOMIC DNA]</scope>
    <source>
        <strain evidence="2 3">BCC8398</strain>
    </source>
</reference>
<accession>A0A1B9GNR3</accession>
<name>A0A1B9GNR3_9TREE</name>
<dbReference type="GO" id="GO:0000444">
    <property type="term" value="C:MIS12/MIND type complex"/>
    <property type="evidence" value="ECO:0007669"/>
    <property type="project" value="InterPro"/>
</dbReference>
<evidence type="ECO:0000256" key="1">
    <source>
        <dbReference type="SAM" id="MobiDB-lite"/>
    </source>
</evidence>
<dbReference type="OrthoDB" id="3364649at2759"/>
<feature type="compositionally biased region" description="Low complexity" evidence="1">
    <location>
        <begin position="618"/>
        <end position="633"/>
    </location>
</feature>
<dbReference type="InterPro" id="IPR013218">
    <property type="entry name" value="Dsn1/Mis13"/>
</dbReference>
<dbReference type="PANTHER" id="PTHR14778:SF2">
    <property type="entry name" value="KINETOCHORE-ASSOCIATED PROTEIN DSN1 HOMOLOG"/>
    <property type="match status" value="1"/>
</dbReference>
<feature type="compositionally biased region" description="Low complexity" evidence="1">
    <location>
        <begin position="547"/>
        <end position="560"/>
    </location>
</feature>
<keyword evidence="3" id="KW-1185">Reference proteome</keyword>
<feature type="region of interest" description="Disordered" evidence="1">
    <location>
        <begin position="317"/>
        <end position="342"/>
    </location>
</feature>
<dbReference type="EMBL" id="KV700129">
    <property type="protein sequence ID" value="OCF32692.1"/>
    <property type="molecule type" value="Genomic_DNA"/>
</dbReference>
<evidence type="ECO:0000313" key="3">
    <source>
        <dbReference type="Proteomes" id="UP000092666"/>
    </source>
</evidence>
<evidence type="ECO:0000313" key="2">
    <source>
        <dbReference type="EMBL" id="OCF32692.1"/>
    </source>
</evidence>
<feature type="compositionally biased region" description="Low complexity" evidence="1">
    <location>
        <begin position="168"/>
        <end position="203"/>
    </location>
</feature>
<dbReference type="Proteomes" id="UP000092666">
    <property type="component" value="Unassembled WGS sequence"/>
</dbReference>
<feature type="compositionally biased region" description="Basic and acidic residues" evidence="1">
    <location>
        <begin position="14"/>
        <end position="31"/>
    </location>
</feature>
<dbReference type="PANTHER" id="PTHR14778">
    <property type="entry name" value="KINETOCHORE-ASSOCIATED PROTEIN DSN1 HOMOLOG"/>
    <property type="match status" value="1"/>
</dbReference>
<reference evidence="3" key="2">
    <citation type="submission" date="2013-12" db="EMBL/GenBank/DDBJ databases">
        <title>Evolution of pathogenesis and genome organization in the Tremellales.</title>
        <authorList>
            <person name="Cuomo C."/>
            <person name="Litvintseva A."/>
            <person name="Heitman J."/>
            <person name="Chen Y."/>
            <person name="Sun S."/>
            <person name="Springer D."/>
            <person name="Dromer F."/>
            <person name="Young S."/>
            <person name="Zeng Q."/>
            <person name="Chapman S."/>
            <person name="Gujja S."/>
            <person name="Saif S."/>
            <person name="Birren B."/>
        </authorList>
    </citation>
    <scope>NUCLEOTIDE SEQUENCE [LARGE SCALE GENOMIC DNA]</scope>
    <source>
        <strain evidence="3">BCC8398</strain>
    </source>
</reference>
<dbReference type="AlphaFoldDB" id="A0A1B9GNR3"/>
<gene>
    <name evidence="2" type="ORF">I316_05613</name>
</gene>